<proteinExistence type="predicted"/>
<dbReference type="AlphaFoldDB" id="A0A812HJS6"/>
<evidence type="ECO:0000313" key="2">
    <source>
        <dbReference type="Proteomes" id="UP000604046"/>
    </source>
</evidence>
<reference evidence="1" key="1">
    <citation type="submission" date="2021-02" db="EMBL/GenBank/DDBJ databases">
        <authorList>
            <person name="Dougan E. K."/>
            <person name="Rhodes N."/>
            <person name="Thang M."/>
            <person name="Chan C."/>
        </authorList>
    </citation>
    <scope>NUCLEOTIDE SEQUENCE</scope>
</reference>
<dbReference type="OrthoDB" id="10398552at2759"/>
<accession>A0A812HJS6</accession>
<sequence length="132" mass="15138">MALFHYGGCFPFVQQLIAEDMLVLMKDLLSSTEISPQNFNDVLQCTRHLQTVLRSLTKLQRQQWVSLLVRILHHQASTNCQQVIVGDLQILWRTDGDPSRTFAEAEKQLRVLSNTASSLAVRSDLNELLWRC</sequence>
<organism evidence="1 2">
    <name type="scientific">Symbiodinium natans</name>
    <dbReference type="NCBI Taxonomy" id="878477"/>
    <lineage>
        <taxon>Eukaryota</taxon>
        <taxon>Sar</taxon>
        <taxon>Alveolata</taxon>
        <taxon>Dinophyceae</taxon>
        <taxon>Suessiales</taxon>
        <taxon>Symbiodiniaceae</taxon>
        <taxon>Symbiodinium</taxon>
    </lineage>
</organism>
<dbReference type="Proteomes" id="UP000604046">
    <property type="component" value="Unassembled WGS sequence"/>
</dbReference>
<keyword evidence="2" id="KW-1185">Reference proteome</keyword>
<gene>
    <name evidence="1" type="ORF">SNAT2548_LOCUS1653</name>
</gene>
<dbReference type="EMBL" id="CAJNDS010000094">
    <property type="protein sequence ID" value="CAE6953391.1"/>
    <property type="molecule type" value="Genomic_DNA"/>
</dbReference>
<comment type="caution">
    <text evidence="1">The sequence shown here is derived from an EMBL/GenBank/DDBJ whole genome shotgun (WGS) entry which is preliminary data.</text>
</comment>
<protein>
    <submittedName>
        <fullName evidence="1">Uncharacterized protein</fullName>
    </submittedName>
</protein>
<name>A0A812HJS6_9DINO</name>
<evidence type="ECO:0000313" key="1">
    <source>
        <dbReference type="EMBL" id="CAE6953391.1"/>
    </source>
</evidence>